<evidence type="ECO:0000256" key="1">
    <source>
        <dbReference type="SAM" id="MobiDB-lite"/>
    </source>
</evidence>
<dbReference type="Proteomes" id="UP001066276">
    <property type="component" value="Chromosome 7"/>
</dbReference>
<comment type="caution">
    <text evidence="2">The sequence shown here is derived from an EMBL/GenBank/DDBJ whole genome shotgun (WGS) entry which is preliminary data.</text>
</comment>
<keyword evidence="3" id="KW-1185">Reference proteome</keyword>
<protein>
    <submittedName>
        <fullName evidence="2">Uncharacterized protein</fullName>
    </submittedName>
</protein>
<proteinExistence type="predicted"/>
<dbReference type="EMBL" id="JANPWB010000011">
    <property type="protein sequence ID" value="KAJ1121811.1"/>
    <property type="molecule type" value="Genomic_DNA"/>
</dbReference>
<dbReference type="AlphaFoldDB" id="A0AAV7P2I1"/>
<evidence type="ECO:0000313" key="3">
    <source>
        <dbReference type="Proteomes" id="UP001066276"/>
    </source>
</evidence>
<name>A0AAV7P2I1_PLEWA</name>
<gene>
    <name evidence="2" type="ORF">NDU88_000330</name>
</gene>
<reference evidence="2" key="1">
    <citation type="journal article" date="2022" name="bioRxiv">
        <title>Sequencing and chromosome-scale assembly of the giantPleurodeles waltlgenome.</title>
        <authorList>
            <person name="Brown T."/>
            <person name="Elewa A."/>
            <person name="Iarovenko S."/>
            <person name="Subramanian E."/>
            <person name="Araus A.J."/>
            <person name="Petzold A."/>
            <person name="Susuki M."/>
            <person name="Suzuki K.-i.T."/>
            <person name="Hayashi T."/>
            <person name="Toyoda A."/>
            <person name="Oliveira C."/>
            <person name="Osipova E."/>
            <person name="Leigh N.D."/>
            <person name="Simon A."/>
            <person name="Yun M.H."/>
        </authorList>
    </citation>
    <scope>NUCLEOTIDE SEQUENCE</scope>
    <source>
        <strain evidence="2">20211129_DDA</strain>
        <tissue evidence="2">Liver</tissue>
    </source>
</reference>
<feature type="compositionally biased region" description="Polar residues" evidence="1">
    <location>
        <begin position="1"/>
        <end position="15"/>
    </location>
</feature>
<feature type="region of interest" description="Disordered" evidence="1">
    <location>
        <begin position="1"/>
        <end position="56"/>
    </location>
</feature>
<accession>A0AAV7P2I1</accession>
<organism evidence="2 3">
    <name type="scientific">Pleurodeles waltl</name>
    <name type="common">Iberian ribbed newt</name>
    <dbReference type="NCBI Taxonomy" id="8319"/>
    <lineage>
        <taxon>Eukaryota</taxon>
        <taxon>Metazoa</taxon>
        <taxon>Chordata</taxon>
        <taxon>Craniata</taxon>
        <taxon>Vertebrata</taxon>
        <taxon>Euteleostomi</taxon>
        <taxon>Amphibia</taxon>
        <taxon>Batrachia</taxon>
        <taxon>Caudata</taxon>
        <taxon>Salamandroidea</taxon>
        <taxon>Salamandridae</taxon>
        <taxon>Pleurodelinae</taxon>
        <taxon>Pleurodeles</taxon>
    </lineage>
</organism>
<sequence>MGGSQRLTGTCTSSGGRRRQDAETPQASGREVIYCDRSGNKPAAPRAGPRRQQQAGECLLRNPDLLQCGLPVLRARDARDGFTTAPRVPLSWGLPVLRARDASDGFTTAPRVPLSCGLPCAPGQGRTVTASLQRLECR</sequence>
<evidence type="ECO:0000313" key="2">
    <source>
        <dbReference type="EMBL" id="KAJ1121811.1"/>
    </source>
</evidence>